<feature type="non-terminal residue" evidence="1">
    <location>
        <position position="72"/>
    </location>
</feature>
<sequence>MGIIVVGHNDINAKSVIGHLYGSTKKKEKIPKHKLKSKIIDCYAEGMGINAICRVFKVEINSLKTCIKQEGE</sequence>
<accession>A0A6S6UB62</accession>
<evidence type="ECO:0000313" key="1">
    <source>
        <dbReference type="EMBL" id="CAA6823979.1"/>
    </source>
</evidence>
<proteinExistence type="predicted"/>
<dbReference type="AlphaFoldDB" id="A0A6S6UB62"/>
<name>A0A6S6UB62_9BACT</name>
<dbReference type="EMBL" id="CACVAR010000363">
    <property type="protein sequence ID" value="CAA6823979.1"/>
    <property type="molecule type" value="Genomic_DNA"/>
</dbReference>
<protein>
    <submittedName>
        <fullName evidence="1">Uncharacterized protein</fullName>
    </submittedName>
</protein>
<gene>
    <name evidence="1" type="ORF">HELGO_WM23987</name>
</gene>
<reference evidence="1" key="1">
    <citation type="submission" date="2020-01" db="EMBL/GenBank/DDBJ databases">
        <authorList>
            <person name="Meier V. D."/>
            <person name="Meier V D."/>
        </authorList>
    </citation>
    <scope>NUCLEOTIDE SEQUENCE</scope>
    <source>
        <strain evidence="1">HLG_WM_MAG_03</strain>
    </source>
</reference>
<organism evidence="1">
    <name type="scientific">uncultured Sulfurovum sp</name>
    <dbReference type="NCBI Taxonomy" id="269237"/>
    <lineage>
        <taxon>Bacteria</taxon>
        <taxon>Pseudomonadati</taxon>
        <taxon>Campylobacterota</taxon>
        <taxon>Epsilonproteobacteria</taxon>
        <taxon>Campylobacterales</taxon>
        <taxon>Sulfurovaceae</taxon>
        <taxon>Sulfurovum</taxon>
        <taxon>environmental samples</taxon>
    </lineage>
</organism>